<dbReference type="AlphaFoldDB" id="A0A1I2GYL6"/>
<sequence>MNKMTRALVMTGVAVTAGVTVAAGPATASSAPGARPAATQQKDHQRRDRIYGFYNSPQTCHRIGRIGQWKNRWERYSCFKVYRGFHSGDWALKVYYGWDHHHGGKHGKGGSYGGGFSGGGHNDYAQGGDDYGGHGQRKS</sequence>
<dbReference type="OrthoDB" id="3298876at2"/>
<evidence type="ECO:0000313" key="3">
    <source>
        <dbReference type="EMBL" id="SFF22512.1"/>
    </source>
</evidence>
<evidence type="ECO:0000313" key="4">
    <source>
        <dbReference type="Proteomes" id="UP000199645"/>
    </source>
</evidence>
<feature type="chain" id="PRO_5038486176" evidence="2">
    <location>
        <begin position="23"/>
        <end position="139"/>
    </location>
</feature>
<accession>A0A1I2GYL6</accession>
<feature type="signal peptide" evidence="2">
    <location>
        <begin position="1"/>
        <end position="22"/>
    </location>
</feature>
<feature type="region of interest" description="Disordered" evidence="1">
    <location>
        <begin position="25"/>
        <end position="47"/>
    </location>
</feature>
<dbReference type="Proteomes" id="UP000199645">
    <property type="component" value="Unassembled WGS sequence"/>
</dbReference>
<proteinExistence type="predicted"/>
<name>A0A1I2GYL6_9ACTN</name>
<keyword evidence="4" id="KW-1185">Reference proteome</keyword>
<organism evidence="3 4">
    <name type="scientific">Actinoplanes philippinensis</name>
    <dbReference type="NCBI Taxonomy" id="35752"/>
    <lineage>
        <taxon>Bacteria</taxon>
        <taxon>Bacillati</taxon>
        <taxon>Actinomycetota</taxon>
        <taxon>Actinomycetes</taxon>
        <taxon>Micromonosporales</taxon>
        <taxon>Micromonosporaceae</taxon>
        <taxon>Actinoplanes</taxon>
    </lineage>
</organism>
<protein>
    <submittedName>
        <fullName evidence="3">Uncharacterized protein</fullName>
    </submittedName>
</protein>
<evidence type="ECO:0000256" key="1">
    <source>
        <dbReference type="SAM" id="MobiDB-lite"/>
    </source>
</evidence>
<gene>
    <name evidence="3" type="ORF">SAMN05421541_107302</name>
</gene>
<reference evidence="3 4" key="1">
    <citation type="submission" date="2016-10" db="EMBL/GenBank/DDBJ databases">
        <authorList>
            <person name="de Groot N.N."/>
        </authorList>
    </citation>
    <scope>NUCLEOTIDE SEQUENCE [LARGE SCALE GENOMIC DNA]</scope>
    <source>
        <strain evidence="3 4">DSM 43019</strain>
    </source>
</reference>
<dbReference type="RefSeq" id="WP_093616318.1">
    <property type="nucleotide sequence ID" value="NZ_BOMT01000044.1"/>
</dbReference>
<keyword evidence="2" id="KW-0732">Signal</keyword>
<dbReference type="STRING" id="35752.SAMN05421541_107302"/>
<evidence type="ECO:0000256" key="2">
    <source>
        <dbReference type="SAM" id="SignalP"/>
    </source>
</evidence>
<dbReference type="EMBL" id="FONV01000007">
    <property type="protein sequence ID" value="SFF22512.1"/>
    <property type="molecule type" value="Genomic_DNA"/>
</dbReference>
<feature type="compositionally biased region" description="Low complexity" evidence="1">
    <location>
        <begin position="25"/>
        <end position="39"/>
    </location>
</feature>